<evidence type="ECO:0000313" key="3">
    <source>
        <dbReference type="Proteomes" id="UP000622317"/>
    </source>
</evidence>
<gene>
    <name evidence="2" type="ORF">IEN85_20500</name>
</gene>
<reference evidence="2" key="1">
    <citation type="submission" date="2020-09" db="EMBL/GenBank/DDBJ databases">
        <title>Pelagicoccus enzymogenes sp. nov. with an EPS production, isolated from marine sediment.</title>
        <authorList>
            <person name="Feng X."/>
        </authorList>
    </citation>
    <scope>NUCLEOTIDE SEQUENCE</scope>
    <source>
        <strain evidence="2">NFK12</strain>
    </source>
</reference>
<protein>
    <submittedName>
        <fullName evidence="2">Uncharacterized protein</fullName>
    </submittedName>
</protein>
<evidence type="ECO:0000313" key="2">
    <source>
        <dbReference type="EMBL" id="MBD5781893.1"/>
    </source>
</evidence>
<keyword evidence="3" id="KW-1185">Reference proteome</keyword>
<dbReference type="AlphaFoldDB" id="A0A927FEF9"/>
<organism evidence="2 3">
    <name type="scientific">Pelagicoccus enzymogenes</name>
    <dbReference type="NCBI Taxonomy" id="2773457"/>
    <lineage>
        <taxon>Bacteria</taxon>
        <taxon>Pseudomonadati</taxon>
        <taxon>Verrucomicrobiota</taxon>
        <taxon>Opitutia</taxon>
        <taxon>Puniceicoccales</taxon>
        <taxon>Pelagicoccaceae</taxon>
        <taxon>Pelagicoccus</taxon>
    </lineage>
</organism>
<accession>A0A927FEF9</accession>
<proteinExistence type="predicted"/>
<feature type="region of interest" description="Disordered" evidence="1">
    <location>
        <begin position="79"/>
        <end position="101"/>
    </location>
</feature>
<dbReference type="EMBL" id="JACYFG010000051">
    <property type="protein sequence ID" value="MBD5781893.1"/>
    <property type="molecule type" value="Genomic_DNA"/>
</dbReference>
<dbReference type="RefSeq" id="WP_191618971.1">
    <property type="nucleotide sequence ID" value="NZ_JACYFG010000051.1"/>
</dbReference>
<sequence>MSKKIVSITQADNWFFCQESKSRDTPHSYTRLSVWVAYEDGSASGLLSSHSGQSFELSHPPAQGDGFYIHWDELNPEQRNEALMQGKIPGSAHPGFQQSES</sequence>
<evidence type="ECO:0000256" key="1">
    <source>
        <dbReference type="SAM" id="MobiDB-lite"/>
    </source>
</evidence>
<comment type="caution">
    <text evidence="2">The sequence shown here is derived from an EMBL/GenBank/DDBJ whole genome shotgun (WGS) entry which is preliminary data.</text>
</comment>
<dbReference type="Proteomes" id="UP000622317">
    <property type="component" value="Unassembled WGS sequence"/>
</dbReference>
<name>A0A927FEF9_9BACT</name>